<feature type="region of interest" description="Disordered" evidence="1">
    <location>
        <begin position="73"/>
        <end position="108"/>
    </location>
</feature>
<organism evidence="2 3">
    <name type="scientific">Trichinella nelsoni</name>
    <dbReference type="NCBI Taxonomy" id="6336"/>
    <lineage>
        <taxon>Eukaryota</taxon>
        <taxon>Metazoa</taxon>
        <taxon>Ecdysozoa</taxon>
        <taxon>Nematoda</taxon>
        <taxon>Enoplea</taxon>
        <taxon>Dorylaimia</taxon>
        <taxon>Trichinellida</taxon>
        <taxon>Trichinellidae</taxon>
        <taxon>Trichinella</taxon>
    </lineage>
</organism>
<protein>
    <submittedName>
        <fullName evidence="2">Uncharacterized protein</fullName>
    </submittedName>
</protein>
<comment type="caution">
    <text evidence="2">The sequence shown here is derived from an EMBL/GenBank/DDBJ whole genome shotgun (WGS) entry which is preliminary data.</text>
</comment>
<sequence>MRKVFAGERVKLRHTLISFTNSFSKQELFIVSNCLFDGRCVEVVNGRKSQRQLRASLLTTLESFGRFPVLSSCSASTDQHRASSDSDFDSTGLLKRAGNKREEDSRKK</sequence>
<evidence type="ECO:0000313" key="3">
    <source>
        <dbReference type="Proteomes" id="UP000054630"/>
    </source>
</evidence>
<gene>
    <name evidence="2" type="ORF">T07_4266</name>
</gene>
<evidence type="ECO:0000256" key="1">
    <source>
        <dbReference type="SAM" id="MobiDB-lite"/>
    </source>
</evidence>
<evidence type="ECO:0000313" key="2">
    <source>
        <dbReference type="EMBL" id="KRX21863.1"/>
    </source>
</evidence>
<dbReference type="AlphaFoldDB" id="A0A0V0S5E1"/>
<dbReference type="EMBL" id="JYDL01000036">
    <property type="protein sequence ID" value="KRX21863.1"/>
    <property type="molecule type" value="Genomic_DNA"/>
</dbReference>
<accession>A0A0V0S5E1</accession>
<proteinExistence type="predicted"/>
<feature type="compositionally biased region" description="Basic and acidic residues" evidence="1">
    <location>
        <begin position="99"/>
        <end position="108"/>
    </location>
</feature>
<reference evidence="2 3" key="1">
    <citation type="submission" date="2015-01" db="EMBL/GenBank/DDBJ databases">
        <title>Evolution of Trichinella species and genotypes.</title>
        <authorList>
            <person name="Korhonen P.K."/>
            <person name="Edoardo P."/>
            <person name="Giuseppe L.R."/>
            <person name="Gasser R.B."/>
        </authorList>
    </citation>
    <scope>NUCLEOTIDE SEQUENCE [LARGE SCALE GENOMIC DNA]</scope>
    <source>
        <strain evidence="2">ISS37</strain>
    </source>
</reference>
<name>A0A0V0S5E1_9BILA</name>
<keyword evidence="3" id="KW-1185">Reference proteome</keyword>
<dbReference type="Proteomes" id="UP000054630">
    <property type="component" value="Unassembled WGS sequence"/>
</dbReference>